<name>A0A017T6U5_9BACT</name>
<gene>
    <name evidence="1" type="ORF">CAP_4650</name>
</gene>
<organism evidence="1 2">
    <name type="scientific">Chondromyces apiculatus DSM 436</name>
    <dbReference type="NCBI Taxonomy" id="1192034"/>
    <lineage>
        <taxon>Bacteria</taxon>
        <taxon>Pseudomonadati</taxon>
        <taxon>Myxococcota</taxon>
        <taxon>Polyangia</taxon>
        <taxon>Polyangiales</taxon>
        <taxon>Polyangiaceae</taxon>
        <taxon>Chondromyces</taxon>
    </lineage>
</organism>
<dbReference type="EMBL" id="ASRX01000036">
    <property type="protein sequence ID" value="EYF04306.1"/>
    <property type="molecule type" value="Genomic_DNA"/>
</dbReference>
<accession>A0A017T6U5</accession>
<proteinExistence type="predicted"/>
<dbReference type="AlphaFoldDB" id="A0A017T6U5"/>
<dbReference type="InterPro" id="IPR011047">
    <property type="entry name" value="Quinoprotein_ADH-like_sf"/>
</dbReference>
<dbReference type="SUPFAM" id="SSF50998">
    <property type="entry name" value="Quinoprotein alcohol dehydrogenase-like"/>
    <property type="match status" value="1"/>
</dbReference>
<keyword evidence="2" id="KW-1185">Reference proteome</keyword>
<protein>
    <submittedName>
        <fullName evidence="1">Uncharacterized protein</fullName>
    </submittedName>
</protein>
<sequence>MLAVVCDGGACFVVPTSAPLPVTPRAVGVLAGPLAGAGGWGDRVYFVAQSGEVVLLERASGAVTRYNIGACRRWCPAARAPVSARIVPAGGMLSGSYRNDSVEIVDEACGAWLGKIEPETRDCFEVDRVALSADGETVALTGLDVHYTSVGDWGWGQQEVLVVAEVSSGRRVLDVVLGETMRPSEHEPIAVALGVRGCLVGTACLPVPPPGGDERLPHADRAPLDIEARFEDVTHLVALEEGNAALVRAEVQWPGGGKESARARRVASTRLRFLDAEGEEVARVELPAAITAVTQVGTQVGAALVVGCDDGRLVLVDHAVPLGPLP</sequence>
<reference evidence="1 2" key="1">
    <citation type="submission" date="2013-05" db="EMBL/GenBank/DDBJ databases">
        <title>Genome assembly of Chondromyces apiculatus DSM 436.</title>
        <authorList>
            <person name="Sharma G."/>
            <person name="Khatri I."/>
            <person name="Kaur C."/>
            <person name="Mayilraj S."/>
            <person name="Subramanian S."/>
        </authorList>
    </citation>
    <scope>NUCLEOTIDE SEQUENCE [LARGE SCALE GENOMIC DNA]</scope>
    <source>
        <strain evidence="1 2">DSM 436</strain>
    </source>
</reference>
<evidence type="ECO:0000313" key="1">
    <source>
        <dbReference type="EMBL" id="EYF04306.1"/>
    </source>
</evidence>
<dbReference type="Proteomes" id="UP000019678">
    <property type="component" value="Unassembled WGS sequence"/>
</dbReference>
<comment type="caution">
    <text evidence="1">The sequence shown here is derived from an EMBL/GenBank/DDBJ whole genome shotgun (WGS) entry which is preliminary data.</text>
</comment>
<evidence type="ECO:0000313" key="2">
    <source>
        <dbReference type="Proteomes" id="UP000019678"/>
    </source>
</evidence>